<feature type="compositionally biased region" description="Basic and acidic residues" evidence="1">
    <location>
        <begin position="42"/>
        <end position="52"/>
    </location>
</feature>
<dbReference type="RefSeq" id="WP_120570865.1">
    <property type="nucleotide sequence ID" value="NZ_CP024087.1"/>
</dbReference>
<dbReference type="KEGG" id="mtua:CSH63_15285"/>
<protein>
    <submittedName>
        <fullName evidence="2">Uncharacterized protein</fullName>
    </submittedName>
</protein>
<evidence type="ECO:0000313" key="2">
    <source>
        <dbReference type="EMBL" id="AYF28794.1"/>
    </source>
</evidence>
<name>A0A386WQC2_9ACTN</name>
<proteinExistence type="predicted"/>
<accession>A0A386WQC2</accession>
<dbReference type="EMBL" id="CP024087">
    <property type="protein sequence ID" value="AYF28794.1"/>
    <property type="molecule type" value="Genomic_DNA"/>
</dbReference>
<gene>
    <name evidence="2" type="ORF">CSH63_15285</name>
</gene>
<organism evidence="2 3">
    <name type="scientific">Micromonospora tulbaghiae</name>
    <dbReference type="NCBI Taxonomy" id="479978"/>
    <lineage>
        <taxon>Bacteria</taxon>
        <taxon>Bacillati</taxon>
        <taxon>Actinomycetota</taxon>
        <taxon>Actinomycetes</taxon>
        <taxon>Micromonosporales</taxon>
        <taxon>Micromonosporaceae</taxon>
        <taxon>Micromonospora</taxon>
    </lineage>
</organism>
<sequence>MRTMVVSLAMMLVLALALVVFVARRDRTRRPSDEDSAAVHQARADQHRHDAQRQVASGLAERHRNPPST</sequence>
<evidence type="ECO:0000256" key="1">
    <source>
        <dbReference type="SAM" id="MobiDB-lite"/>
    </source>
</evidence>
<feature type="region of interest" description="Disordered" evidence="1">
    <location>
        <begin position="27"/>
        <end position="69"/>
    </location>
</feature>
<feature type="compositionally biased region" description="Basic and acidic residues" evidence="1">
    <location>
        <begin position="60"/>
        <end position="69"/>
    </location>
</feature>
<dbReference type="Proteomes" id="UP000267804">
    <property type="component" value="Chromosome"/>
</dbReference>
<dbReference type="AlphaFoldDB" id="A0A386WQC2"/>
<reference evidence="2 3" key="1">
    <citation type="submission" date="2017-10" db="EMBL/GenBank/DDBJ databases">
        <title>Integration of genomic and chemical information greatly accelerates assignment of the full stereostructure of myelolactone, a potent inhibitor of myeloma from a marine-derived Micromonospora.</title>
        <authorList>
            <person name="Kim M.C."/>
            <person name="Machado H."/>
            <person name="Jensen P.R."/>
            <person name="Fenical W."/>
        </authorList>
    </citation>
    <scope>NUCLEOTIDE SEQUENCE [LARGE SCALE GENOMIC DNA]</scope>
    <source>
        <strain evidence="2 3">CNY-010</strain>
    </source>
</reference>
<evidence type="ECO:0000313" key="3">
    <source>
        <dbReference type="Proteomes" id="UP000267804"/>
    </source>
</evidence>